<feature type="domain" description="Pirin C-terminal" evidence="5">
    <location>
        <begin position="190"/>
        <end position="286"/>
    </location>
</feature>
<proteinExistence type="inferred from homology"/>
<sequence length="317" mass="34877">MSNLERDPQETACGGRSESAEGPARELLIGRDVVLGGPRGMKVTRTLPNRDRRMVGAWCFVDHYGPEPASMRVPPHPHTGLQTVSWLLEGEVLHRDSIGSEQLIKPGGLNLMTAGRAISHSEESPQEAVLHGVQLWVALPDAFRHVEPSFDHHAVLPALTLPGVTVTVIAGELDGLVSPARTYTPLVGAEMAFDDQARIRVPVRPDFEYGVITLSGGIDADGVELDRGPLLYFGPGRSELVFHARRPSRVLFLGGEPFEEELVMWWNFVGRGHEEIERFREEWSRGSEFGTVQGYDGDPLPAPALPATPLKPRGRRR</sequence>
<keyword evidence="7" id="KW-1185">Reference proteome</keyword>
<dbReference type="InterPro" id="IPR008778">
    <property type="entry name" value="Pirin_C_dom"/>
</dbReference>
<dbReference type="PANTHER" id="PTHR13903:SF8">
    <property type="entry name" value="PIRIN"/>
    <property type="match status" value="1"/>
</dbReference>
<dbReference type="PANTHER" id="PTHR13903">
    <property type="entry name" value="PIRIN-RELATED"/>
    <property type="match status" value="1"/>
</dbReference>
<evidence type="ECO:0000259" key="4">
    <source>
        <dbReference type="Pfam" id="PF02678"/>
    </source>
</evidence>
<evidence type="ECO:0000256" key="1">
    <source>
        <dbReference type="ARBA" id="ARBA00008416"/>
    </source>
</evidence>
<protein>
    <submittedName>
        <fullName evidence="6">Pirin family protein</fullName>
    </submittedName>
</protein>
<gene>
    <name evidence="6" type="ORF">GCM10022226_20420</name>
</gene>
<organism evidence="6 7">
    <name type="scientific">Sphaerisporangium flaviroseum</name>
    <dbReference type="NCBI Taxonomy" id="509199"/>
    <lineage>
        <taxon>Bacteria</taxon>
        <taxon>Bacillati</taxon>
        <taxon>Actinomycetota</taxon>
        <taxon>Actinomycetes</taxon>
        <taxon>Streptosporangiales</taxon>
        <taxon>Streptosporangiaceae</taxon>
        <taxon>Sphaerisporangium</taxon>
    </lineage>
</organism>
<comment type="caution">
    <text evidence="6">The sequence shown here is derived from an EMBL/GenBank/DDBJ whole genome shotgun (WGS) entry which is preliminary data.</text>
</comment>
<comment type="similarity">
    <text evidence="1 2">Belongs to the pirin family.</text>
</comment>
<accession>A0ABP7HX23</accession>
<dbReference type="Pfam" id="PF02678">
    <property type="entry name" value="Pirin"/>
    <property type="match status" value="1"/>
</dbReference>
<evidence type="ECO:0000256" key="3">
    <source>
        <dbReference type="SAM" id="MobiDB-lite"/>
    </source>
</evidence>
<dbReference type="InterPro" id="IPR014710">
    <property type="entry name" value="RmlC-like_jellyroll"/>
</dbReference>
<evidence type="ECO:0000313" key="6">
    <source>
        <dbReference type="EMBL" id="GAA3800733.1"/>
    </source>
</evidence>
<dbReference type="Proteomes" id="UP001500888">
    <property type="component" value="Unassembled WGS sequence"/>
</dbReference>
<feature type="region of interest" description="Disordered" evidence="3">
    <location>
        <begin position="1"/>
        <end position="25"/>
    </location>
</feature>
<evidence type="ECO:0000259" key="5">
    <source>
        <dbReference type="Pfam" id="PF05726"/>
    </source>
</evidence>
<name>A0ABP7HX23_9ACTN</name>
<evidence type="ECO:0000313" key="7">
    <source>
        <dbReference type="Proteomes" id="UP001500888"/>
    </source>
</evidence>
<dbReference type="CDD" id="cd02909">
    <property type="entry name" value="cupin_pirin_N"/>
    <property type="match status" value="1"/>
</dbReference>
<dbReference type="Gene3D" id="2.60.120.10">
    <property type="entry name" value="Jelly Rolls"/>
    <property type="match status" value="2"/>
</dbReference>
<dbReference type="InterPro" id="IPR011051">
    <property type="entry name" value="RmlC_Cupin_sf"/>
</dbReference>
<dbReference type="CDD" id="cd02247">
    <property type="entry name" value="cupin_pirin_C"/>
    <property type="match status" value="1"/>
</dbReference>
<dbReference type="SUPFAM" id="SSF51182">
    <property type="entry name" value="RmlC-like cupins"/>
    <property type="match status" value="1"/>
</dbReference>
<dbReference type="RefSeq" id="WP_344937123.1">
    <property type="nucleotide sequence ID" value="NZ_BAAAZR010000002.1"/>
</dbReference>
<dbReference type="Pfam" id="PF05726">
    <property type="entry name" value="Pirin_C"/>
    <property type="match status" value="1"/>
</dbReference>
<dbReference type="EMBL" id="BAAAZR010000002">
    <property type="protein sequence ID" value="GAA3800733.1"/>
    <property type="molecule type" value="Genomic_DNA"/>
</dbReference>
<dbReference type="InterPro" id="IPR003829">
    <property type="entry name" value="Pirin_N_dom"/>
</dbReference>
<evidence type="ECO:0000256" key="2">
    <source>
        <dbReference type="RuleBase" id="RU003457"/>
    </source>
</evidence>
<dbReference type="InterPro" id="IPR012093">
    <property type="entry name" value="Pirin"/>
</dbReference>
<feature type="domain" description="Pirin N-terminal" evidence="4">
    <location>
        <begin position="41"/>
        <end position="137"/>
    </location>
</feature>
<dbReference type="PIRSF" id="PIRSF006232">
    <property type="entry name" value="Pirin"/>
    <property type="match status" value="1"/>
</dbReference>
<reference evidence="7" key="1">
    <citation type="journal article" date="2019" name="Int. J. Syst. Evol. Microbiol.">
        <title>The Global Catalogue of Microorganisms (GCM) 10K type strain sequencing project: providing services to taxonomists for standard genome sequencing and annotation.</title>
        <authorList>
            <consortium name="The Broad Institute Genomics Platform"/>
            <consortium name="The Broad Institute Genome Sequencing Center for Infectious Disease"/>
            <person name="Wu L."/>
            <person name="Ma J."/>
        </authorList>
    </citation>
    <scope>NUCLEOTIDE SEQUENCE [LARGE SCALE GENOMIC DNA]</scope>
    <source>
        <strain evidence="7">JCM 16908</strain>
    </source>
</reference>
<feature type="region of interest" description="Disordered" evidence="3">
    <location>
        <begin position="290"/>
        <end position="317"/>
    </location>
</feature>